<accession>A0A1W1CZN4</accession>
<gene>
    <name evidence="2" type="ORF">MNB_SV-13-785</name>
</gene>
<evidence type="ECO:0000313" key="2">
    <source>
        <dbReference type="EMBL" id="SFV71193.1"/>
    </source>
</evidence>
<name>A0A1W1CZN4_9ZZZZ</name>
<dbReference type="SUPFAM" id="SSF53335">
    <property type="entry name" value="S-adenosyl-L-methionine-dependent methyltransferases"/>
    <property type="match status" value="1"/>
</dbReference>
<dbReference type="InterPro" id="IPR029063">
    <property type="entry name" value="SAM-dependent_MTases_sf"/>
</dbReference>
<reference evidence="2" key="1">
    <citation type="submission" date="2016-10" db="EMBL/GenBank/DDBJ databases">
        <authorList>
            <person name="de Groot N.N."/>
        </authorList>
    </citation>
    <scope>NUCLEOTIDE SEQUENCE</scope>
</reference>
<dbReference type="Pfam" id="PF08241">
    <property type="entry name" value="Methyltransf_11"/>
    <property type="match status" value="1"/>
</dbReference>
<dbReference type="Gene3D" id="3.40.50.150">
    <property type="entry name" value="Vaccinia Virus protein VP39"/>
    <property type="match status" value="1"/>
</dbReference>
<organism evidence="2">
    <name type="scientific">hydrothermal vent metagenome</name>
    <dbReference type="NCBI Taxonomy" id="652676"/>
    <lineage>
        <taxon>unclassified sequences</taxon>
        <taxon>metagenomes</taxon>
        <taxon>ecological metagenomes</taxon>
    </lineage>
</organism>
<dbReference type="GO" id="GO:0008757">
    <property type="term" value="F:S-adenosylmethionine-dependent methyltransferase activity"/>
    <property type="evidence" value="ECO:0007669"/>
    <property type="project" value="InterPro"/>
</dbReference>
<feature type="domain" description="Methyltransferase type 11" evidence="1">
    <location>
        <begin position="49"/>
        <end position="137"/>
    </location>
</feature>
<dbReference type="InterPro" id="IPR013216">
    <property type="entry name" value="Methyltransf_11"/>
</dbReference>
<dbReference type="AlphaFoldDB" id="A0A1W1CZN4"/>
<sequence>MPKDRDLKSNAIKEFSRFAHEYNNYHTIQAQVATYLLSTLEKKSYHTIIDIGCGSGEVYKNSKALSLDFTRFIAIDSSSEMLALHPSDSSIEKQCKNFNTPHAFQNISSSEKDICISSSALQWSQNLDFTFSHIHKVSTNIHFALFTSNTFKTLHYTAKITSPIYSSEVLESCISKYYKAQYEIKNYKLYFENTKDMLVYIKKSGVSGGEKRLSFKETKELIQKYPLEYLEFEVLFVSGRKHSIPMN</sequence>
<dbReference type="EMBL" id="FPHM01000211">
    <property type="protein sequence ID" value="SFV71193.1"/>
    <property type="molecule type" value="Genomic_DNA"/>
</dbReference>
<proteinExistence type="predicted"/>
<evidence type="ECO:0000259" key="1">
    <source>
        <dbReference type="Pfam" id="PF08241"/>
    </source>
</evidence>
<protein>
    <submittedName>
        <fullName evidence="2">Biotin synthesis protein BioC</fullName>
    </submittedName>
</protein>